<dbReference type="HAMAP" id="MF_01966">
    <property type="entry name" value="NADHX_epimerase"/>
    <property type="match status" value="1"/>
</dbReference>
<keyword evidence="11 18" id="KW-0413">Isomerase</keyword>
<dbReference type="EC" id="4.2.1.136" evidence="19"/>
<dbReference type="HAMAP" id="MF_01965">
    <property type="entry name" value="NADHX_dehydratase"/>
    <property type="match status" value="1"/>
</dbReference>
<feature type="binding site" evidence="18">
    <location>
        <position position="156"/>
    </location>
    <ligand>
        <name>K(+)</name>
        <dbReference type="ChEBI" id="CHEBI:29103"/>
    </ligand>
</feature>
<comment type="function">
    <text evidence="17">Catalyzes the dehydration of the S-form of NAD(P)HX at the expense of ADP, which is converted to AMP. Together with NAD(P)HX epimerase, which catalyzes the epimerization of the S- and R-forms, the enzyme allows the repair of both epimers of NAD(P)HX, a damaged form of NAD(P)H that is a result of enzymatic or heat-dependent hydration.</text>
</comment>
<comment type="cofactor">
    <cofactor evidence="18 19">
        <name>K(+)</name>
        <dbReference type="ChEBI" id="CHEBI:29103"/>
    </cofactor>
    <text evidence="18 19">Binds 1 potassium ion per subunit.</text>
</comment>
<dbReference type="Pfam" id="PF01256">
    <property type="entry name" value="Carb_kinase"/>
    <property type="match status" value="1"/>
</dbReference>
<evidence type="ECO:0000256" key="3">
    <source>
        <dbReference type="ARBA" id="ARBA00006001"/>
    </source>
</evidence>
<name>A0A3R8JM54_9FIRM</name>
<dbReference type="PROSITE" id="PS51385">
    <property type="entry name" value="YJEF_N"/>
    <property type="match status" value="1"/>
</dbReference>
<feature type="binding site" evidence="17">
    <location>
        <begin position="406"/>
        <end position="410"/>
    </location>
    <ligand>
        <name>AMP</name>
        <dbReference type="ChEBI" id="CHEBI:456215"/>
    </ligand>
</feature>
<dbReference type="CDD" id="cd01171">
    <property type="entry name" value="YXKO-related"/>
    <property type="match status" value="1"/>
</dbReference>
<comment type="similarity">
    <text evidence="18">Belongs to the NnrE/AIBP family.</text>
</comment>
<comment type="subunit">
    <text evidence="17">Homotetramer.</text>
</comment>
<evidence type="ECO:0000259" key="20">
    <source>
        <dbReference type="PROSITE" id="PS51383"/>
    </source>
</evidence>
<feature type="domain" description="YjeF N-terminal" evidence="21">
    <location>
        <begin position="10"/>
        <end position="210"/>
    </location>
</feature>
<keyword evidence="23" id="KW-1185">Reference proteome</keyword>
<comment type="cofactor">
    <cofactor evidence="17">
        <name>Mg(2+)</name>
        <dbReference type="ChEBI" id="CHEBI:18420"/>
    </cofactor>
</comment>
<feature type="binding site" evidence="18">
    <location>
        <position position="135"/>
    </location>
    <ligand>
        <name>(6S)-NADPHX</name>
        <dbReference type="ChEBI" id="CHEBI:64076"/>
    </ligand>
</feature>
<dbReference type="GO" id="GO:0052855">
    <property type="term" value="F:ADP-dependent NAD(P)H-hydrate dehydratase activity"/>
    <property type="evidence" value="ECO:0007669"/>
    <property type="project" value="UniProtKB-UniRule"/>
</dbReference>
<evidence type="ECO:0000313" key="22">
    <source>
        <dbReference type="EMBL" id="RRK31567.1"/>
    </source>
</evidence>
<comment type="catalytic activity">
    <reaction evidence="2 18 19">
        <text>(6R)-NADPHX = (6S)-NADPHX</text>
        <dbReference type="Rhea" id="RHEA:32227"/>
        <dbReference type="ChEBI" id="CHEBI:64076"/>
        <dbReference type="ChEBI" id="CHEBI:64077"/>
        <dbReference type="EC" id="5.1.99.6"/>
    </reaction>
</comment>
<evidence type="ECO:0000256" key="14">
    <source>
        <dbReference type="ARBA" id="ARBA00025153"/>
    </source>
</evidence>
<dbReference type="GO" id="GO:0046872">
    <property type="term" value="F:metal ion binding"/>
    <property type="evidence" value="ECO:0007669"/>
    <property type="project" value="UniProtKB-UniRule"/>
</dbReference>
<dbReference type="SUPFAM" id="SSF64153">
    <property type="entry name" value="YjeF N-terminal domain-like"/>
    <property type="match status" value="1"/>
</dbReference>
<sequence>MRYLPDGTWMQKADAHTIREIGIPSVVLMEHAAWSTLEAMEREEIDCSRVLVACGSGNNGGDGFAVARLLAGKKAQVDVVFAGREASLTEECRIQKQICENLGISIYRELPKGEYTAVVDALFGVGLSREVGGVYAELLEKLNAMPCQKVSVDIPSGICAASGAVLGCAFRADLTVAFQCEKLGTVLFPGRDYAGKVITADIGIDTSFFEGRADIAYTLEKSDLPARLPVRRADSHKGTYGKVLMITGSRGMAGAAYLSARAAYTCGAGLVRIYTEESNRAVLQQLLPEAIVTSYERYDGEQLLSLLQWADVVCIGCGLGQDGTSESLLKGTLRGSRVPCLVDADGINLLACHTRLLSESLAPLILTPHMKEMSGLLGCSVAELQESRMSRLHEFTEQYPVICALKDSRTIVARHKKPDFVNTAGNHGMAKGGSGDVLSGVITGLMAGGLGVYESAVLGVYLHACGGDAARKKLGSYSMLAEDLICGVGECLKEAEEQNIKISRQKRNL</sequence>
<dbReference type="EC" id="5.1.99.6" evidence="19"/>
<dbReference type="PROSITE" id="PS51383">
    <property type="entry name" value="YJEF_C_3"/>
    <property type="match status" value="1"/>
</dbReference>
<keyword evidence="12 17" id="KW-0456">Lyase</keyword>
<feature type="domain" description="YjeF C-terminal" evidence="20">
    <location>
        <begin position="220"/>
        <end position="495"/>
    </location>
</feature>
<dbReference type="InterPro" id="IPR036652">
    <property type="entry name" value="YjeF_N_dom_sf"/>
</dbReference>
<dbReference type="GO" id="GO:0005524">
    <property type="term" value="F:ATP binding"/>
    <property type="evidence" value="ECO:0007669"/>
    <property type="project" value="UniProtKB-UniRule"/>
</dbReference>
<evidence type="ECO:0000256" key="15">
    <source>
        <dbReference type="ARBA" id="ARBA00048238"/>
    </source>
</evidence>
<keyword evidence="13" id="KW-0511">Multifunctional enzyme</keyword>
<dbReference type="RefSeq" id="WP_125127209.1">
    <property type="nucleotide sequence ID" value="NZ_RHJS01000002.1"/>
</dbReference>
<protein>
    <recommendedName>
        <fullName evidence="19">Bifunctional NAD(P)H-hydrate repair enzyme</fullName>
    </recommendedName>
    <alternativeName>
        <fullName evidence="19">Nicotinamide nucleotide repair protein</fullName>
    </alternativeName>
    <domain>
        <recommendedName>
            <fullName evidence="19">ADP-dependent (S)-NAD(P)H-hydrate dehydratase</fullName>
            <ecNumber evidence="19">4.2.1.136</ecNumber>
        </recommendedName>
        <alternativeName>
            <fullName evidence="19">ADP-dependent NAD(P)HX dehydratase</fullName>
        </alternativeName>
    </domain>
    <domain>
        <recommendedName>
            <fullName evidence="19">NAD(P)H-hydrate epimerase</fullName>
            <ecNumber evidence="19">5.1.99.6</ecNumber>
        </recommendedName>
    </domain>
</protein>
<dbReference type="AlphaFoldDB" id="A0A3R8JM54"/>
<comment type="catalytic activity">
    <reaction evidence="16 17 19">
        <text>(6S)-NADPHX + ADP = AMP + phosphate + NADPH + H(+)</text>
        <dbReference type="Rhea" id="RHEA:32235"/>
        <dbReference type="ChEBI" id="CHEBI:15378"/>
        <dbReference type="ChEBI" id="CHEBI:43474"/>
        <dbReference type="ChEBI" id="CHEBI:57783"/>
        <dbReference type="ChEBI" id="CHEBI:64076"/>
        <dbReference type="ChEBI" id="CHEBI:456215"/>
        <dbReference type="ChEBI" id="CHEBI:456216"/>
        <dbReference type="EC" id="4.2.1.136"/>
    </reaction>
</comment>
<comment type="function">
    <text evidence="14 19">Bifunctional enzyme that catalyzes the epimerization of the S- and R-forms of NAD(P)HX and the dehydration of the S-form of NAD(P)HX at the expense of ADP, which is converted to AMP. This allows the repair of both epimers of NAD(P)HX, a damaged form of NAD(P)H that is a result of enzymatic or heat-dependent hydration.</text>
</comment>
<gene>
    <name evidence="18" type="primary">nnrE</name>
    <name evidence="17" type="synonym">nnrD</name>
    <name evidence="22" type="ORF">EBB54_09475</name>
</gene>
<feature type="binding site" evidence="17">
    <location>
        <position position="318"/>
    </location>
    <ligand>
        <name>(6S)-NADPHX</name>
        <dbReference type="ChEBI" id="CHEBI:64076"/>
    </ligand>
</feature>
<evidence type="ECO:0000259" key="21">
    <source>
        <dbReference type="PROSITE" id="PS51385"/>
    </source>
</evidence>
<evidence type="ECO:0000256" key="4">
    <source>
        <dbReference type="ARBA" id="ARBA00009524"/>
    </source>
</evidence>
<comment type="similarity">
    <text evidence="3 19">In the N-terminal section; belongs to the NnrE/AIBP family.</text>
</comment>
<evidence type="ECO:0000256" key="7">
    <source>
        <dbReference type="ARBA" id="ARBA00022840"/>
    </source>
</evidence>
<dbReference type="GO" id="GO:0110051">
    <property type="term" value="P:metabolite repair"/>
    <property type="evidence" value="ECO:0007669"/>
    <property type="project" value="TreeGrafter"/>
</dbReference>
<evidence type="ECO:0000256" key="19">
    <source>
        <dbReference type="PIRNR" id="PIRNR017184"/>
    </source>
</evidence>
<dbReference type="GO" id="GO:0046496">
    <property type="term" value="P:nicotinamide nucleotide metabolic process"/>
    <property type="evidence" value="ECO:0007669"/>
    <property type="project" value="UniProtKB-UniRule"/>
</dbReference>
<feature type="binding site" evidence="17">
    <location>
        <position position="255"/>
    </location>
    <ligand>
        <name>(6S)-NADPHX</name>
        <dbReference type="ChEBI" id="CHEBI:64076"/>
    </ligand>
</feature>
<evidence type="ECO:0000256" key="10">
    <source>
        <dbReference type="ARBA" id="ARBA00023027"/>
    </source>
</evidence>
<dbReference type="PIRSF" id="PIRSF017184">
    <property type="entry name" value="Nnr"/>
    <property type="match status" value="1"/>
</dbReference>
<keyword evidence="6 17" id="KW-0547">Nucleotide-binding</keyword>
<dbReference type="InterPro" id="IPR017953">
    <property type="entry name" value="Carbohydrate_kinase_pred_CS"/>
</dbReference>
<dbReference type="PANTHER" id="PTHR12592:SF0">
    <property type="entry name" value="ATP-DEPENDENT (S)-NAD(P)H-HYDRATE DEHYDRATASE"/>
    <property type="match status" value="1"/>
</dbReference>
<feature type="binding site" evidence="18">
    <location>
        <position position="120"/>
    </location>
    <ligand>
        <name>K(+)</name>
        <dbReference type="ChEBI" id="CHEBI:29103"/>
    </ligand>
</feature>
<feature type="binding site" evidence="17">
    <location>
        <position position="436"/>
    </location>
    <ligand>
        <name>(6S)-NADPHX</name>
        <dbReference type="ChEBI" id="CHEBI:64076"/>
    </ligand>
</feature>
<keyword evidence="5 18" id="KW-0479">Metal-binding</keyword>
<reference evidence="22" key="1">
    <citation type="submission" date="2018-10" db="EMBL/GenBank/DDBJ databases">
        <title>Schaedlerella arabinophila gen. nov. sp. nov., isolated from the mouse intestinal tract and comparative analysis with the genome of the closely related altered Schaedler flora strain ASF502.</title>
        <authorList>
            <person name="Miyake S."/>
            <person name="Soh M."/>
            <person name="Seedorf H."/>
        </authorList>
    </citation>
    <scope>NUCLEOTIDE SEQUENCE [LARGE SCALE GENOMIC DNA]</scope>
    <source>
        <strain evidence="22">DSM 106076</strain>
    </source>
</reference>
<keyword evidence="8 17" id="KW-0521">NADP</keyword>
<evidence type="ECO:0000256" key="2">
    <source>
        <dbReference type="ARBA" id="ARBA00000909"/>
    </source>
</evidence>
<dbReference type="Proteomes" id="UP000274920">
    <property type="component" value="Unassembled WGS sequence"/>
</dbReference>
<proteinExistence type="inferred from homology"/>
<dbReference type="Gene3D" id="3.40.50.10260">
    <property type="entry name" value="YjeF N-terminal domain"/>
    <property type="match status" value="1"/>
</dbReference>
<dbReference type="PROSITE" id="PS01050">
    <property type="entry name" value="YJEF_C_2"/>
    <property type="match status" value="1"/>
</dbReference>
<evidence type="ECO:0000256" key="5">
    <source>
        <dbReference type="ARBA" id="ARBA00022723"/>
    </source>
</evidence>
<comment type="function">
    <text evidence="18">Catalyzes the epimerization of the S- and R-forms of NAD(P)HX, a damaged form of NAD(P)H that is a result of enzymatic or heat-dependent hydration. This is a prerequisite for the S-specific NAD(P)H-hydrate dehydratase to allow the repair of both epimers of NAD(P)HX.</text>
</comment>
<comment type="similarity">
    <text evidence="17">Belongs to the NnrD/CARKD family.</text>
</comment>
<dbReference type="InterPro" id="IPR000631">
    <property type="entry name" value="CARKD"/>
</dbReference>
<feature type="binding site" evidence="18">
    <location>
        <position position="153"/>
    </location>
    <ligand>
        <name>(6S)-NADPHX</name>
        <dbReference type="ChEBI" id="CHEBI:64076"/>
    </ligand>
</feature>
<dbReference type="InterPro" id="IPR029056">
    <property type="entry name" value="Ribokinase-like"/>
</dbReference>
<comment type="catalytic activity">
    <reaction evidence="1 18 19">
        <text>(6R)-NADHX = (6S)-NADHX</text>
        <dbReference type="Rhea" id="RHEA:32215"/>
        <dbReference type="ChEBI" id="CHEBI:64074"/>
        <dbReference type="ChEBI" id="CHEBI:64075"/>
        <dbReference type="EC" id="5.1.99.6"/>
    </reaction>
</comment>
<organism evidence="22 23">
    <name type="scientific">Schaedlerella arabinosiphila</name>
    <dbReference type="NCBI Taxonomy" id="2044587"/>
    <lineage>
        <taxon>Bacteria</taxon>
        <taxon>Bacillati</taxon>
        <taxon>Bacillota</taxon>
        <taxon>Clostridia</taxon>
        <taxon>Lachnospirales</taxon>
        <taxon>Lachnospiraceae</taxon>
        <taxon>Schaedlerella</taxon>
    </lineage>
</organism>
<evidence type="ECO:0000256" key="11">
    <source>
        <dbReference type="ARBA" id="ARBA00023235"/>
    </source>
</evidence>
<evidence type="ECO:0000256" key="18">
    <source>
        <dbReference type="HAMAP-Rule" id="MF_01966"/>
    </source>
</evidence>
<feature type="binding site" evidence="18">
    <location>
        <begin position="124"/>
        <end position="130"/>
    </location>
    <ligand>
        <name>(6S)-NADPHX</name>
        <dbReference type="ChEBI" id="CHEBI:64076"/>
    </ligand>
</feature>
<dbReference type="SUPFAM" id="SSF53613">
    <property type="entry name" value="Ribokinase-like"/>
    <property type="match status" value="1"/>
</dbReference>
<evidence type="ECO:0000256" key="1">
    <source>
        <dbReference type="ARBA" id="ARBA00000013"/>
    </source>
</evidence>
<evidence type="ECO:0000256" key="17">
    <source>
        <dbReference type="HAMAP-Rule" id="MF_01965"/>
    </source>
</evidence>
<evidence type="ECO:0000256" key="13">
    <source>
        <dbReference type="ARBA" id="ARBA00023268"/>
    </source>
</evidence>
<dbReference type="GO" id="GO:0052856">
    <property type="term" value="F:NAD(P)HX epimerase activity"/>
    <property type="evidence" value="ECO:0007669"/>
    <property type="project" value="UniProtKB-UniRule"/>
</dbReference>
<comment type="caution">
    <text evidence="22">The sequence shown here is derived from an EMBL/GenBank/DDBJ whole genome shotgun (WGS) entry which is preliminary data.</text>
</comment>
<dbReference type="NCBIfam" id="TIGR00197">
    <property type="entry name" value="yjeF_nterm"/>
    <property type="match status" value="1"/>
</dbReference>
<dbReference type="EMBL" id="RHJS01000002">
    <property type="protein sequence ID" value="RRK31567.1"/>
    <property type="molecule type" value="Genomic_DNA"/>
</dbReference>
<dbReference type="InterPro" id="IPR030677">
    <property type="entry name" value="Nnr"/>
</dbReference>
<feature type="binding site" evidence="18">
    <location>
        <position position="59"/>
    </location>
    <ligand>
        <name>K(+)</name>
        <dbReference type="ChEBI" id="CHEBI:29103"/>
    </ligand>
</feature>
<accession>A0A3R8JM54</accession>
<evidence type="ECO:0000256" key="12">
    <source>
        <dbReference type="ARBA" id="ARBA00023239"/>
    </source>
</evidence>
<comment type="similarity">
    <text evidence="4 19">In the C-terminal section; belongs to the NnrD/CARKD family.</text>
</comment>
<dbReference type="Pfam" id="PF03853">
    <property type="entry name" value="YjeF_N"/>
    <property type="match status" value="1"/>
</dbReference>
<dbReference type="PANTHER" id="PTHR12592">
    <property type="entry name" value="ATP-DEPENDENT (S)-NAD(P)H-HYDRATE DEHYDRATASE FAMILY MEMBER"/>
    <property type="match status" value="1"/>
</dbReference>
<feature type="binding site" evidence="17">
    <location>
        <position position="435"/>
    </location>
    <ligand>
        <name>AMP</name>
        <dbReference type="ChEBI" id="CHEBI:456215"/>
    </ligand>
</feature>
<evidence type="ECO:0000313" key="23">
    <source>
        <dbReference type="Proteomes" id="UP000274920"/>
    </source>
</evidence>
<evidence type="ECO:0000256" key="9">
    <source>
        <dbReference type="ARBA" id="ARBA00022958"/>
    </source>
</evidence>
<evidence type="ECO:0000256" key="6">
    <source>
        <dbReference type="ARBA" id="ARBA00022741"/>
    </source>
</evidence>
<keyword evidence="10 17" id="KW-0520">NAD</keyword>
<evidence type="ECO:0000256" key="16">
    <source>
        <dbReference type="ARBA" id="ARBA00049209"/>
    </source>
</evidence>
<feature type="binding site" evidence="17">
    <location>
        <position position="369"/>
    </location>
    <ligand>
        <name>(6S)-NADPHX</name>
        <dbReference type="ChEBI" id="CHEBI:64076"/>
    </ligand>
</feature>
<dbReference type="InterPro" id="IPR004443">
    <property type="entry name" value="YjeF_N_dom"/>
</dbReference>
<evidence type="ECO:0000256" key="8">
    <source>
        <dbReference type="ARBA" id="ARBA00022857"/>
    </source>
</evidence>
<keyword evidence="9 18" id="KW-0630">Potassium</keyword>
<keyword evidence="7 17" id="KW-0067">ATP-binding</keyword>
<feature type="binding site" evidence="18">
    <location>
        <begin position="58"/>
        <end position="62"/>
    </location>
    <ligand>
        <name>(6S)-NADPHX</name>
        <dbReference type="ChEBI" id="CHEBI:64076"/>
    </ligand>
</feature>
<dbReference type="Gene3D" id="3.40.1190.20">
    <property type="match status" value="1"/>
</dbReference>
<comment type="catalytic activity">
    <reaction evidence="15 17 19">
        <text>(6S)-NADHX + ADP = AMP + phosphate + NADH + H(+)</text>
        <dbReference type="Rhea" id="RHEA:32223"/>
        <dbReference type="ChEBI" id="CHEBI:15378"/>
        <dbReference type="ChEBI" id="CHEBI:43474"/>
        <dbReference type="ChEBI" id="CHEBI:57945"/>
        <dbReference type="ChEBI" id="CHEBI:64074"/>
        <dbReference type="ChEBI" id="CHEBI:456215"/>
        <dbReference type="ChEBI" id="CHEBI:456216"/>
        <dbReference type="EC" id="4.2.1.136"/>
    </reaction>
</comment>
<dbReference type="NCBIfam" id="TIGR00196">
    <property type="entry name" value="yjeF_cterm"/>
    <property type="match status" value="1"/>
</dbReference>